<feature type="signal peptide" evidence="2">
    <location>
        <begin position="1"/>
        <end position="19"/>
    </location>
</feature>
<feature type="region of interest" description="Disordered" evidence="1">
    <location>
        <begin position="351"/>
        <end position="676"/>
    </location>
</feature>
<dbReference type="Proteomes" id="UP000887578">
    <property type="component" value="Unplaced"/>
</dbReference>
<evidence type="ECO:0000256" key="1">
    <source>
        <dbReference type="SAM" id="MobiDB-lite"/>
    </source>
</evidence>
<evidence type="ECO:0000313" key="3">
    <source>
        <dbReference type="Proteomes" id="UP000887578"/>
    </source>
</evidence>
<reference evidence="4" key="1">
    <citation type="submission" date="2022-11" db="UniProtKB">
        <authorList>
            <consortium name="WormBaseParasite"/>
        </authorList>
    </citation>
    <scope>IDENTIFICATION</scope>
</reference>
<proteinExistence type="predicted"/>
<protein>
    <submittedName>
        <fullName evidence="4">Uncharacterized protein</fullName>
    </submittedName>
</protein>
<accession>A0A914PSG3</accession>
<keyword evidence="3" id="KW-1185">Reference proteome</keyword>
<evidence type="ECO:0000313" key="4">
    <source>
        <dbReference type="WBParaSite" id="PDA_v2.g21608.t1"/>
    </source>
</evidence>
<name>A0A914PSG3_9BILA</name>
<evidence type="ECO:0000256" key="2">
    <source>
        <dbReference type="SAM" id="SignalP"/>
    </source>
</evidence>
<keyword evidence="2" id="KW-0732">Signal</keyword>
<organism evidence="3 4">
    <name type="scientific">Panagrolaimus davidi</name>
    <dbReference type="NCBI Taxonomy" id="227884"/>
    <lineage>
        <taxon>Eukaryota</taxon>
        <taxon>Metazoa</taxon>
        <taxon>Ecdysozoa</taxon>
        <taxon>Nematoda</taxon>
        <taxon>Chromadorea</taxon>
        <taxon>Rhabditida</taxon>
        <taxon>Tylenchina</taxon>
        <taxon>Panagrolaimomorpha</taxon>
        <taxon>Panagrolaimoidea</taxon>
        <taxon>Panagrolaimidae</taxon>
        <taxon>Panagrolaimus</taxon>
    </lineage>
</organism>
<dbReference type="WBParaSite" id="PDA_v2.g21608.t1">
    <property type="protein sequence ID" value="PDA_v2.g21608.t1"/>
    <property type="gene ID" value="PDA_v2.g21608"/>
</dbReference>
<sequence length="839" mass="89105">MRQFLFALILWLSCNISFAAVLDPYSRRYNLRNSTFESLFPTTAQTAIQGLVNSAPVIDNTRCNSAYQFANVSTLAQLINFQYELIELCPIVYESIKYKNITTWGPVEEFIQIWYMRFIDSLWTKIQSRTSTCRCILYDDFISAAASDTVLSQYLQNNYDPAFCLVNDQTMYRWHLLLQTAPIKNRMTKFLKIGDFSIQLVQAIAKAYLTEDRYNSYFELPTNGDYPLLTYMNATLSSTNWTTSEKASTAQLRNFYKQQFPSLDLAGRQQLLLTKFSESIDLNYVTFASLNRIPLDTTDGITHYDLILYLSRKDFLIAKRMQYTVSTTTTCMVTTSTTTTTKAITTTTAIPSTTTTTNPSTTTTTKVPSTTTTIVPSTTTTSTTTSTTTVPSTTTTVASTTSTTTVPKTTTTVPSTTSTTTVPSTTSTTTVPSTTSTTTVPSTTSTTTAPSTTTTVPSTTSTTTVPSTTSTTTVPSTTSTTTAPSTTTTVPSTTSTTTIPSTTTTVQSTTSTTTVASTTSTTTVPKTTTTVPSTTSTTTVPSTTSTTTVPSTTSTTTVPSTTSTTTAPSTTTTVPSTTSTTTVPSTTSTTTVPSTTSTTTAPSTTTTVPSTTSTTTIPSTTTTVPSTTSTTTVPSTTTTAASTTSTTTVSSTTSTTTIPSTTFTTTAPSTTTTTIPPCTPPANTAKFFIETGVALVDNGYGKVDPVGNCATDNRYNYFTGNADPAWASSGEASAGTWDRSGCASPCICSDISCYTPVDTIGSDPINEPTIMFYPYCNSGSDCFIAAVLVSDGALTNPSNPTDSFTSDGQIDQDFNAKPVTDSSYLKATKIGCNGCPVAT</sequence>
<feature type="chain" id="PRO_5038031101" evidence="2">
    <location>
        <begin position="20"/>
        <end position="839"/>
    </location>
</feature>
<dbReference type="AlphaFoldDB" id="A0A914PSG3"/>